<keyword evidence="5" id="KW-1185">Reference proteome</keyword>
<protein>
    <submittedName>
        <fullName evidence="4">NADPH-dependent FMN reductase</fullName>
    </submittedName>
</protein>
<dbReference type="Gene3D" id="3.40.50.360">
    <property type="match status" value="1"/>
</dbReference>
<sequence length="350" mass="39707">MSEIYIITSPKKSKILENMIENFILGKPYRIIDSPYKIEKLQNKKILFALELDEAGFCHDVNMILSKLVSLGNDSLSNSTAAILTKSPNYHFTKSASQNVIFLANSLGCRFIGHPLVEAIKDFKNFLTWQKTLNLTLEEICYMQCKILGDRLWNFEIKKIPKPKILALHASNRKTSNTLMLWHLVMNNLTDFDIKELHVENGTVLDCIGCSFKTCIHFSEQKSCFYGGIMVEEIYPEVEKSDVIIWICPNYNDAISANLSAVINRLTALYRKIKFYDKRIYAVVVSGNSGGDNVAKQILGALNINKGFILPPYFVISEIANDPGTILKVENIEKKAENFANIIKKELLHN</sequence>
<dbReference type="Pfam" id="PF03358">
    <property type="entry name" value="FMN_red"/>
    <property type="match status" value="1"/>
</dbReference>
<organism evidence="4 5">
    <name type="scientific">Caloramator fervidus</name>
    <dbReference type="NCBI Taxonomy" id="29344"/>
    <lineage>
        <taxon>Bacteria</taxon>
        <taxon>Bacillati</taxon>
        <taxon>Bacillota</taxon>
        <taxon>Clostridia</taxon>
        <taxon>Eubacteriales</taxon>
        <taxon>Clostridiaceae</taxon>
        <taxon>Caloramator</taxon>
    </lineage>
</organism>
<dbReference type="InterPro" id="IPR029039">
    <property type="entry name" value="Flavoprotein-like_sf"/>
</dbReference>
<dbReference type="RefSeq" id="WP_173689759.1">
    <property type="nucleotide sequence ID" value="NZ_FNUK01000024.1"/>
</dbReference>
<evidence type="ECO:0000256" key="1">
    <source>
        <dbReference type="ARBA" id="ARBA00022630"/>
    </source>
</evidence>
<dbReference type="InterPro" id="IPR005025">
    <property type="entry name" value="FMN_Rdtase-like_dom"/>
</dbReference>
<dbReference type="PANTHER" id="PTHR43278:SF4">
    <property type="entry name" value="NAD(P)H-DEPENDENT FMN-CONTAINING OXIDOREDUCTASE YWQN-RELATED"/>
    <property type="match status" value="1"/>
</dbReference>
<evidence type="ECO:0000313" key="5">
    <source>
        <dbReference type="Proteomes" id="UP000242850"/>
    </source>
</evidence>
<name>A0A1H5X071_9CLOT</name>
<feature type="domain" description="NADPH-dependent FMN reductase-like" evidence="3">
    <location>
        <begin position="163"/>
        <end position="318"/>
    </location>
</feature>
<gene>
    <name evidence="4" type="ORF">SAMN05660865_01622</name>
</gene>
<evidence type="ECO:0000313" key="4">
    <source>
        <dbReference type="EMBL" id="SEG04943.1"/>
    </source>
</evidence>
<dbReference type="PANTHER" id="PTHR43278">
    <property type="entry name" value="NAD(P)H-DEPENDENT FMN-CONTAINING OXIDOREDUCTASE YWQN-RELATED"/>
    <property type="match status" value="1"/>
</dbReference>
<accession>A0A1H5X071</accession>
<keyword evidence="2" id="KW-0288">FMN</keyword>
<dbReference type="EMBL" id="FNUK01000024">
    <property type="protein sequence ID" value="SEG04943.1"/>
    <property type="molecule type" value="Genomic_DNA"/>
</dbReference>
<dbReference type="GO" id="GO:0016491">
    <property type="term" value="F:oxidoreductase activity"/>
    <property type="evidence" value="ECO:0007669"/>
    <property type="project" value="InterPro"/>
</dbReference>
<dbReference type="Proteomes" id="UP000242850">
    <property type="component" value="Unassembled WGS sequence"/>
</dbReference>
<keyword evidence="1" id="KW-0285">Flavoprotein</keyword>
<proteinExistence type="predicted"/>
<evidence type="ECO:0000259" key="3">
    <source>
        <dbReference type="Pfam" id="PF03358"/>
    </source>
</evidence>
<evidence type="ECO:0000256" key="2">
    <source>
        <dbReference type="ARBA" id="ARBA00022643"/>
    </source>
</evidence>
<dbReference type="AlphaFoldDB" id="A0A1H5X071"/>
<reference evidence="5" key="1">
    <citation type="submission" date="2016-10" db="EMBL/GenBank/DDBJ databases">
        <authorList>
            <person name="Varghese N."/>
            <person name="Submissions S."/>
        </authorList>
    </citation>
    <scope>NUCLEOTIDE SEQUENCE [LARGE SCALE GENOMIC DNA]</scope>
    <source>
        <strain evidence="5">DSM 5463</strain>
    </source>
</reference>
<dbReference type="SUPFAM" id="SSF52218">
    <property type="entry name" value="Flavoproteins"/>
    <property type="match status" value="1"/>
</dbReference>
<dbReference type="InterPro" id="IPR051796">
    <property type="entry name" value="ISF_SsuE-like"/>
</dbReference>